<dbReference type="Proteomes" id="UP000000305">
    <property type="component" value="Unassembled WGS sequence"/>
</dbReference>
<proteinExistence type="predicted"/>
<dbReference type="InParanoid" id="E9HEZ4"/>
<feature type="region of interest" description="Disordered" evidence="1">
    <location>
        <begin position="1"/>
        <end position="27"/>
    </location>
</feature>
<reference evidence="2 3" key="1">
    <citation type="journal article" date="2011" name="Science">
        <title>The ecoresponsive genome of Daphnia pulex.</title>
        <authorList>
            <person name="Colbourne J.K."/>
            <person name="Pfrender M.E."/>
            <person name="Gilbert D."/>
            <person name="Thomas W.K."/>
            <person name="Tucker A."/>
            <person name="Oakley T.H."/>
            <person name="Tokishita S."/>
            <person name="Aerts A."/>
            <person name="Arnold G.J."/>
            <person name="Basu M.K."/>
            <person name="Bauer D.J."/>
            <person name="Caceres C.E."/>
            <person name="Carmel L."/>
            <person name="Casola C."/>
            <person name="Choi J.H."/>
            <person name="Detter J.C."/>
            <person name="Dong Q."/>
            <person name="Dusheyko S."/>
            <person name="Eads B.D."/>
            <person name="Frohlich T."/>
            <person name="Geiler-Samerotte K.A."/>
            <person name="Gerlach D."/>
            <person name="Hatcher P."/>
            <person name="Jogdeo S."/>
            <person name="Krijgsveld J."/>
            <person name="Kriventseva E.V."/>
            <person name="Kultz D."/>
            <person name="Laforsch C."/>
            <person name="Lindquist E."/>
            <person name="Lopez J."/>
            <person name="Manak J.R."/>
            <person name="Muller J."/>
            <person name="Pangilinan J."/>
            <person name="Patwardhan R.P."/>
            <person name="Pitluck S."/>
            <person name="Pritham E.J."/>
            <person name="Rechtsteiner A."/>
            <person name="Rho M."/>
            <person name="Rogozin I.B."/>
            <person name="Sakarya O."/>
            <person name="Salamov A."/>
            <person name="Schaack S."/>
            <person name="Shapiro H."/>
            <person name="Shiga Y."/>
            <person name="Skalitzky C."/>
            <person name="Smith Z."/>
            <person name="Souvorov A."/>
            <person name="Sung W."/>
            <person name="Tang Z."/>
            <person name="Tsuchiya D."/>
            <person name="Tu H."/>
            <person name="Vos H."/>
            <person name="Wang M."/>
            <person name="Wolf Y.I."/>
            <person name="Yamagata H."/>
            <person name="Yamada T."/>
            <person name="Ye Y."/>
            <person name="Shaw J.R."/>
            <person name="Andrews J."/>
            <person name="Crease T.J."/>
            <person name="Tang H."/>
            <person name="Lucas S.M."/>
            <person name="Robertson H.M."/>
            <person name="Bork P."/>
            <person name="Koonin E.V."/>
            <person name="Zdobnov E.M."/>
            <person name="Grigoriev I.V."/>
            <person name="Lynch M."/>
            <person name="Boore J.L."/>
        </authorList>
    </citation>
    <scope>NUCLEOTIDE SEQUENCE [LARGE SCALE GENOMIC DNA]</scope>
</reference>
<protein>
    <submittedName>
        <fullName evidence="2">Uncharacterized protein</fullName>
    </submittedName>
</protein>
<dbReference type="AlphaFoldDB" id="E9HEZ4"/>
<dbReference type="EMBL" id="GL732632">
    <property type="protein sequence ID" value="EFX69680.1"/>
    <property type="molecule type" value="Genomic_DNA"/>
</dbReference>
<evidence type="ECO:0000313" key="2">
    <source>
        <dbReference type="EMBL" id="EFX69680.1"/>
    </source>
</evidence>
<evidence type="ECO:0000256" key="1">
    <source>
        <dbReference type="SAM" id="MobiDB-lite"/>
    </source>
</evidence>
<feature type="compositionally biased region" description="Polar residues" evidence="1">
    <location>
        <begin position="120"/>
        <end position="134"/>
    </location>
</feature>
<name>E9HEZ4_DAPPU</name>
<sequence>MDSANKLEENTASEPEEGGSPPKKTKTDCLMHEIENRNAVGVESLIRQGVDVRITGNFSLSEQQKYVNVPPLFAAIILDLPKIVDTLVMEYHHFYLEETADDSQQDSFSLPNDSDKEKNSNNLQQDSVNPPTNSDQEKKTNDSLQESVNIPTYTEKEQKEHANCSLQDSVNLPTNSEKKQQIDVMDLVGAACVFRGSHGVQNHGLSCWEVAIDMRADNDIPKIILPQSKLEDIVFRRSEVVSSACLIKLRSQNPMDWMCEAFIKSHRILKESGRFPSPPFKTGKFGA</sequence>
<accession>E9HEZ4</accession>
<dbReference type="PhylomeDB" id="E9HEZ4"/>
<organism evidence="2 3">
    <name type="scientific">Daphnia pulex</name>
    <name type="common">Water flea</name>
    <dbReference type="NCBI Taxonomy" id="6669"/>
    <lineage>
        <taxon>Eukaryota</taxon>
        <taxon>Metazoa</taxon>
        <taxon>Ecdysozoa</taxon>
        <taxon>Arthropoda</taxon>
        <taxon>Crustacea</taxon>
        <taxon>Branchiopoda</taxon>
        <taxon>Diplostraca</taxon>
        <taxon>Cladocera</taxon>
        <taxon>Anomopoda</taxon>
        <taxon>Daphniidae</taxon>
        <taxon>Daphnia</taxon>
    </lineage>
</organism>
<gene>
    <name evidence="2" type="ORF">DAPPUDRAFT_258213</name>
</gene>
<dbReference type="KEGG" id="dpx:DAPPUDRAFT_258213"/>
<dbReference type="HOGENOM" id="CLU_970633_0_0_1"/>
<evidence type="ECO:0000313" key="3">
    <source>
        <dbReference type="Proteomes" id="UP000000305"/>
    </source>
</evidence>
<keyword evidence="3" id="KW-1185">Reference proteome</keyword>
<feature type="region of interest" description="Disordered" evidence="1">
    <location>
        <begin position="101"/>
        <end position="148"/>
    </location>
</feature>